<dbReference type="AlphaFoldDB" id="A0A346PB22"/>
<gene>
    <name evidence="11" type="ORF">AArc1_0373</name>
</gene>
<dbReference type="InterPro" id="IPR005841">
    <property type="entry name" value="Alpha-D-phosphohexomutase_SF"/>
</dbReference>
<dbReference type="Pfam" id="PF00408">
    <property type="entry name" value="PGM_PMM_IV"/>
    <property type="match status" value="1"/>
</dbReference>
<dbReference type="InterPro" id="IPR050060">
    <property type="entry name" value="Phosphoglucosamine_mutase"/>
</dbReference>
<evidence type="ECO:0000256" key="3">
    <source>
        <dbReference type="ARBA" id="ARBA00022553"/>
    </source>
</evidence>
<evidence type="ECO:0000259" key="9">
    <source>
        <dbReference type="Pfam" id="PF02879"/>
    </source>
</evidence>
<evidence type="ECO:0000256" key="1">
    <source>
        <dbReference type="ARBA" id="ARBA00001946"/>
    </source>
</evidence>
<dbReference type="InterPro" id="IPR005845">
    <property type="entry name" value="A-D-PHexomutase_a/b/a-II"/>
</dbReference>
<dbReference type="InterPro" id="IPR005844">
    <property type="entry name" value="A-D-PHexomutase_a/b/a-I"/>
</dbReference>
<dbReference type="EMBL" id="CP024047">
    <property type="protein sequence ID" value="AXR76717.1"/>
    <property type="molecule type" value="Genomic_DNA"/>
</dbReference>
<dbReference type="Gene3D" id="3.40.120.10">
    <property type="entry name" value="Alpha-D-Glucose-1,6-Bisphosphate, subunit A, domain 3"/>
    <property type="match status" value="3"/>
</dbReference>
<evidence type="ECO:0000256" key="6">
    <source>
        <dbReference type="ARBA" id="ARBA00023235"/>
    </source>
</evidence>
<dbReference type="GO" id="GO:0005975">
    <property type="term" value="P:carbohydrate metabolic process"/>
    <property type="evidence" value="ECO:0007669"/>
    <property type="project" value="InterPro"/>
</dbReference>
<dbReference type="GO" id="GO:0046872">
    <property type="term" value="F:metal ion binding"/>
    <property type="evidence" value="ECO:0007669"/>
    <property type="project" value="UniProtKB-KW"/>
</dbReference>
<dbReference type="SUPFAM" id="SSF53738">
    <property type="entry name" value="Phosphoglucomutase, first 3 domains"/>
    <property type="match status" value="3"/>
</dbReference>
<evidence type="ECO:0000256" key="2">
    <source>
        <dbReference type="ARBA" id="ARBA00010231"/>
    </source>
</evidence>
<feature type="domain" description="Alpha-D-phosphohexomutase alpha/beta/alpha" evidence="10">
    <location>
        <begin position="253"/>
        <end position="358"/>
    </location>
</feature>
<comment type="cofactor">
    <cofactor evidence="1">
        <name>Mg(2+)</name>
        <dbReference type="ChEBI" id="CHEBI:18420"/>
    </cofactor>
</comment>
<feature type="domain" description="Alpha-D-phosphohexomutase C-terminal" evidence="7">
    <location>
        <begin position="387"/>
        <end position="443"/>
    </location>
</feature>
<keyword evidence="4" id="KW-0479">Metal-binding</keyword>
<dbReference type="SUPFAM" id="SSF55957">
    <property type="entry name" value="Phosphoglucomutase, C-terminal domain"/>
    <property type="match status" value="1"/>
</dbReference>
<keyword evidence="5" id="KW-0460">Magnesium</keyword>
<dbReference type="Pfam" id="PF02879">
    <property type="entry name" value="PGM_PMM_II"/>
    <property type="match status" value="1"/>
</dbReference>
<dbReference type="KEGG" id="nan:AArc1_0373"/>
<dbReference type="InterPro" id="IPR005843">
    <property type="entry name" value="A-D-PHexomutase_C"/>
</dbReference>
<protein>
    <submittedName>
        <fullName evidence="11">Phosphomannomutase</fullName>
    </submittedName>
</protein>
<organism evidence="11 12">
    <name type="scientific">Natrarchaeobaculum sulfurireducens</name>
    <dbReference type="NCBI Taxonomy" id="2044521"/>
    <lineage>
        <taxon>Archaea</taxon>
        <taxon>Methanobacteriati</taxon>
        <taxon>Methanobacteriota</taxon>
        <taxon>Stenosarchaea group</taxon>
        <taxon>Halobacteria</taxon>
        <taxon>Halobacteriales</taxon>
        <taxon>Natrialbaceae</taxon>
        <taxon>Natrarchaeobaculum</taxon>
    </lineage>
</organism>
<dbReference type="InterPro" id="IPR036900">
    <property type="entry name" value="A-D-PHexomutase_C_sf"/>
</dbReference>
<dbReference type="GO" id="GO:0004615">
    <property type="term" value="F:phosphomannomutase activity"/>
    <property type="evidence" value="ECO:0007669"/>
    <property type="project" value="TreeGrafter"/>
</dbReference>
<dbReference type="GO" id="GO:0008966">
    <property type="term" value="F:phosphoglucosamine mutase activity"/>
    <property type="evidence" value="ECO:0007669"/>
    <property type="project" value="InterPro"/>
</dbReference>
<dbReference type="PANTHER" id="PTHR42946:SF1">
    <property type="entry name" value="PHOSPHOGLUCOMUTASE (ALPHA-D-GLUCOSE-1,6-BISPHOSPHATE-DEPENDENT)"/>
    <property type="match status" value="1"/>
</dbReference>
<dbReference type="Pfam" id="PF02878">
    <property type="entry name" value="PGM_PMM_I"/>
    <property type="match status" value="1"/>
</dbReference>
<sequence length="452" mass="47656">MFGSSGTRGVANEELTPAFVLRVAKAAGTAWGADRVAIARDTRYTGRMLADAAASGLASTGTDVDRLGIVPTPGAQFYAEREGVPVVVVTASHNPPQYNGIKLVGPDGVELAVADLEEIESTLLGETYTVAPWDETGRARAIEGVTDDYVDALLASADREAIADADLTVALDPGHGAGALTSPEFFRELGCRVVTVNAQPDGHFPGRDPEPVPRNLEDLGRLVRATDADVGIAHDGDADRAIFFDEHGAYVEGDATLAALAAAELEAGDTAVSAVNVSQRLVDVAADADADLELTPIGSTNIITRIRELEAGGRPVPIAGEGNGGIFFPGYRLSRDGAHTAARFLELVAQQPVSEIVAPFDGYANVRRNLEYESTAERDAMLDAAANHAQAADAELNTRDGYRLDYGDAWVLARPSGTEPLVRVYAEARDEDRATELATELYETLLDAKASA</sequence>
<evidence type="ECO:0000313" key="11">
    <source>
        <dbReference type="EMBL" id="AXR76717.1"/>
    </source>
</evidence>
<evidence type="ECO:0000256" key="4">
    <source>
        <dbReference type="ARBA" id="ARBA00022723"/>
    </source>
</evidence>
<keyword evidence="3" id="KW-0597">Phosphoprotein</keyword>
<evidence type="ECO:0000259" key="8">
    <source>
        <dbReference type="Pfam" id="PF02878"/>
    </source>
</evidence>
<proteinExistence type="inferred from homology"/>
<dbReference type="InterPro" id="IPR024086">
    <property type="entry name" value="GlmM_arc-type"/>
</dbReference>
<evidence type="ECO:0000313" key="12">
    <source>
        <dbReference type="Proteomes" id="UP000258707"/>
    </source>
</evidence>
<name>A0A346PB22_9EURY</name>
<evidence type="ECO:0000259" key="7">
    <source>
        <dbReference type="Pfam" id="PF00408"/>
    </source>
</evidence>
<dbReference type="InterPro" id="IPR005846">
    <property type="entry name" value="A-D-PHexomutase_a/b/a-III"/>
</dbReference>
<dbReference type="InterPro" id="IPR016055">
    <property type="entry name" value="A-D-PHexomutase_a/b/a-I/II/III"/>
</dbReference>
<feature type="domain" description="Alpha-D-phosphohexomutase alpha/beta/alpha" evidence="8">
    <location>
        <begin position="2"/>
        <end position="124"/>
    </location>
</feature>
<dbReference type="NCBIfam" id="TIGR03990">
    <property type="entry name" value="Arch_GlmM"/>
    <property type="match status" value="1"/>
</dbReference>
<evidence type="ECO:0000259" key="10">
    <source>
        <dbReference type="Pfam" id="PF02880"/>
    </source>
</evidence>
<dbReference type="Proteomes" id="UP000258707">
    <property type="component" value="Chromosome"/>
</dbReference>
<dbReference type="PRINTS" id="PR00509">
    <property type="entry name" value="PGMPMM"/>
</dbReference>
<accession>A0A346PB22</accession>
<dbReference type="Gene3D" id="3.30.310.50">
    <property type="entry name" value="Alpha-D-phosphohexomutase, C-terminal domain"/>
    <property type="match status" value="1"/>
</dbReference>
<dbReference type="Pfam" id="PF02880">
    <property type="entry name" value="PGM_PMM_III"/>
    <property type="match status" value="1"/>
</dbReference>
<feature type="domain" description="Alpha-D-phosphohexomutase alpha/beta/alpha" evidence="9">
    <location>
        <begin position="147"/>
        <end position="248"/>
    </location>
</feature>
<evidence type="ECO:0000256" key="5">
    <source>
        <dbReference type="ARBA" id="ARBA00022842"/>
    </source>
</evidence>
<comment type="similarity">
    <text evidence="2">Belongs to the phosphohexose mutase family.</text>
</comment>
<dbReference type="PANTHER" id="PTHR42946">
    <property type="entry name" value="PHOSPHOHEXOSE MUTASE"/>
    <property type="match status" value="1"/>
</dbReference>
<keyword evidence="6" id="KW-0413">Isomerase</keyword>
<reference evidence="12" key="1">
    <citation type="submission" date="2017-10" db="EMBL/GenBank/DDBJ databases">
        <title>Phenotypic and genomic properties of facultatively anaerobic sulfur-reducing natronoarchaea from hypersaline soda lakes.</title>
        <authorList>
            <person name="Sorokin D.Y."/>
            <person name="Kublanov I.V."/>
            <person name="Roman P."/>
            <person name="Sinninghe Damste J.S."/>
            <person name="Golyshin P.N."/>
            <person name="Rojo D."/>
            <person name="Ciordia S."/>
            <person name="Mena Md.C."/>
            <person name="Ferrer M."/>
            <person name="Messina E."/>
            <person name="Smedile F."/>
            <person name="La Spada G."/>
            <person name="La Cono V."/>
            <person name="Yakimov M.M."/>
        </authorList>
    </citation>
    <scope>NUCLEOTIDE SEQUENCE [LARGE SCALE GENOMIC DNA]</scope>
    <source>
        <strain evidence="12">AArc1</strain>
    </source>
</reference>
<dbReference type="CDD" id="cd03087">
    <property type="entry name" value="PGM_like1"/>
    <property type="match status" value="1"/>
</dbReference>